<protein>
    <submittedName>
        <fullName evidence="4">Uncharacterized protein</fullName>
    </submittedName>
</protein>
<keyword evidence="3" id="KW-0560">Oxidoreductase</keyword>
<comment type="caution">
    <text evidence="4">The sequence shown here is derived from an EMBL/GenBank/DDBJ whole genome shotgun (WGS) entry which is preliminary data.</text>
</comment>
<dbReference type="PANTHER" id="PTHR11592:SF78">
    <property type="entry name" value="GLUTATHIONE PEROXIDASE"/>
    <property type="match status" value="1"/>
</dbReference>
<dbReference type="InterPro" id="IPR000889">
    <property type="entry name" value="Glutathione_peroxidase"/>
</dbReference>
<evidence type="ECO:0000256" key="1">
    <source>
        <dbReference type="ARBA" id="ARBA00006926"/>
    </source>
</evidence>
<accession>A0AAD7UR04</accession>
<dbReference type="AlphaFoldDB" id="A0AAD7UR04"/>
<dbReference type="Pfam" id="PF00255">
    <property type="entry name" value="GSHPx"/>
    <property type="match status" value="1"/>
</dbReference>
<evidence type="ECO:0000256" key="3">
    <source>
        <dbReference type="ARBA" id="ARBA00023002"/>
    </source>
</evidence>
<dbReference type="Gene3D" id="3.40.30.10">
    <property type="entry name" value="Glutaredoxin"/>
    <property type="match status" value="1"/>
</dbReference>
<name>A0AAD7UR04_9STRA</name>
<reference evidence="4" key="1">
    <citation type="submission" date="2023-01" db="EMBL/GenBank/DDBJ databases">
        <title>Metagenome sequencing of chrysophaentin producing Chrysophaeum taylorii.</title>
        <authorList>
            <person name="Davison J."/>
            <person name="Bewley C."/>
        </authorList>
    </citation>
    <scope>NUCLEOTIDE SEQUENCE</scope>
    <source>
        <strain evidence="4">NIES-1699</strain>
    </source>
</reference>
<evidence type="ECO:0000313" key="4">
    <source>
        <dbReference type="EMBL" id="KAJ8613943.1"/>
    </source>
</evidence>
<proteinExistence type="inferred from homology"/>
<dbReference type="Proteomes" id="UP001230188">
    <property type="component" value="Unassembled WGS sequence"/>
</dbReference>
<dbReference type="GO" id="GO:0006979">
    <property type="term" value="P:response to oxidative stress"/>
    <property type="evidence" value="ECO:0007669"/>
    <property type="project" value="InterPro"/>
</dbReference>
<dbReference type="SUPFAM" id="SSF52833">
    <property type="entry name" value="Thioredoxin-like"/>
    <property type="match status" value="1"/>
</dbReference>
<sequence>MLLLLCVSAAAALDMSRREVGAATLTTAAVSPGATNIFELEVPYRGKAVPLSKFAGKANLVVNIKMDDPVAGANLSGMRYLGTKYFSQLRIWAFPTDQGYFEPDVAELIRAKAYQQFGFGQYPAAVVFDKVDVLGKTAHPLFQYLQTYPNPNGVNRLTVNFEKFLLDGRGKVLRRYPRKFSPLDIEPDVQAIIDDSVFPEPSEDYLLAWQDATKELKGEYAFRQNYNVYSQTEASTDWAGLADLSFQ</sequence>
<dbReference type="InterPro" id="IPR036249">
    <property type="entry name" value="Thioredoxin-like_sf"/>
</dbReference>
<gene>
    <name evidence="4" type="ORF">CTAYLR_008781</name>
</gene>
<keyword evidence="5" id="KW-1185">Reference proteome</keyword>
<dbReference type="EMBL" id="JAQMWT010000015">
    <property type="protein sequence ID" value="KAJ8613943.1"/>
    <property type="molecule type" value="Genomic_DNA"/>
</dbReference>
<evidence type="ECO:0000313" key="5">
    <source>
        <dbReference type="Proteomes" id="UP001230188"/>
    </source>
</evidence>
<evidence type="ECO:0000256" key="2">
    <source>
        <dbReference type="ARBA" id="ARBA00022559"/>
    </source>
</evidence>
<organism evidence="4 5">
    <name type="scientific">Chrysophaeum taylorii</name>
    <dbReference type="NCBI Taxonomy" id="2483200"/>
    <lineage>
        <taxon>Eukaryota</taxon>
        <taxon>Sar</taxon>
        <taxon>Stramenopiles</taxon>
        <taxon>Ochrophyta</taxon>
        <taxon>Pelagophyceae</taxon>
        <taxon>Pelagomonadales</taxon>
        <taxon>Pelagomonadaceae</taxon>
        <taxon>Chrysophaeum</taxon>
    </lineage>
</organism>
<dbReference type="GO" id="GO:0004601">
    <property type="term" value="F:peroxidase activity"/>
    <property type="evidence" value="ECO:0007669"/>
    <property type="project" value="UniProtKB-KW"/>
</dbReference>
<keyword evidence="2" id="KW-0575">Peroxidase</keyword>
<comment type="similarity">
    <text evidence="1">Belongs to the glutathione peroxidase family.</text>
</comment>
<dbReference type="PANTHER" id="PTHR11592">
    <property type="entry name" value="GLUTATHIONE PEROXIDASE"/>
    <property type="match status" value="1"/>
</dbReference>
<dbReference type="PROSITE" id="PS51355">
    <property type="entry name" value="GLUTATHIONE_PEROXID_3"/>
    <property type="match status" value="1"/>
</dbReference>